<gene>
    <name evidence="1" type="ORF">HWQ67_17080</name>
</gene>
<dbReference type="Proteomes" id="UP001196980">
    <property type="component" value="Unassembled WGS sequence"/>
</dbReference>
<comment type="caution">
    <text evidence="1">The sequence shown here is derived from an EMBL/GenBank/DDBJ whole genome shotgun (WGS) entry which is preliminary data.</text>
</comment>
<name>A0ABS6S4H6_9BACT</name>
<accession>A0ABS6S4H6</accession>
<proteinExistence type="predicted"/>
<keyword evidence="2" id="KW-1185">Reference proteome</keyword>
<organism evidence="1 2">
    <name type="scientific">Candidatus Magnetobacterium casense</name>
    <dbReference type="NCBI Taxonomy" id="1455061"/>
    <lineage>
        <taxon>Bacteria</taxon>
        <taxon>Pseudomonadati</taxon>
        <taxon>Nitrospirota</taxon>
        <taxon>Thermodesulfovibrionia</taxon>
        <taxon>Thermodesulfovibrionales</taxon>
        <taxon>Candidatus Magnetobacteriaceae</taxon>
        <taxon>Candidatus Magnetobacterium</taxon>
    </lineage>
</organism>
<dbReference type="RefSeq" id="WP_218253902.1">
    <property type="nucleotide sequence ID" value="NZ_JABXWD010000521.1"/>
</dbReference>
<reference evidence="1 2" key="1">
    <citation type="journal article" date="2020" name="J Geophys Res Biogeosci">
        <title>Magnetotaxis as an Adaptation to Enable Bacterial Shuttling of Microbial Sulfur and Sulfur Cycling Across Aquatic Oxic#Anoxic Interfaces.</title>
        <authorList>
            <person name="Li J."/>
            <person name="Liu P."/>
            <person name="Wang J."/>
            <person name="Roberts A.P."/>
            <person name="Pan Y."/>
        </authorList>
    </citation>
    <scope>NUCLEOTIDE SEQUENCE [LARGE SCALE GENOMIC DNA]</scope>
    <source>
        <strain evidence="1 2">MYR-1_YQ</strain>
    </source>
</reference>
<protein>
    <submittedName>
        <fullName evidence="1">Uncharacterized protein</fullName>
    </submittedName>
</protein>
<sequence>MVKKGWCILHGHGNYGSGGKRSYVIVQSGYDSKDNAKAAAMSGRYGDVIDDHRIVRMAQVRPVVIKGRKVKALYEVRQGVFSRFRR</sequence>
<evidence type="ECO:0000313" key="2">
    <source>
        <dbReference type="Proteomes" id="UP001196980"/>
    </source>
</evidence>
<evidence type="ECO:0000313" key="1">
    <source>
        <dbReference type="EMBL" id="MBV6343293.1"/>
    </source>
</evidence>
<dbReference type="EMBL" id="JABXWD010000521">
    <property type="protein sequence ID" value="MBV6343293.1"/>
    <property type="molecule type" value="Genomic_DNA"/>
</dbReference>